<evidence type="ECO:0000256" key="2">
    <source>
        <dbReference type="ARBA" id="ARBA00004308"/>
    </source>
</evidence>
<dbReference type="Gene3D" id="4.10.400.10">
    <property type="entry name" value="Low-density Lipoprotein Receptor"/>
    <property type="match status" value="3"/>
</dbReference>
<evidence type="ECO:0000256" key="7">
    <source>
        <dbReference type="ARBA" id="ARBA00022989"/>
    </source>
</evidence>
<evidence type="ECO:0000259" key="17">
    <source>
        <dbReference type="PROSITE" id="PS50026"/>
    </source>
</evidence>
<dbReference type="PROSITE" id="PS50024">
    <property type="entry name" value="SEA"/>
    <property type="match status" value="1"/>
</dbReference>
<dbReference type="SMART" id="SM00192">
    <property type="entry name" value="LDLa"/>
    <property type="match status" value="3"/>
</dbReference>
<sequence length="834" mass="91486">MEDLQYYNTKDNSMDNAAYDTISQDSDLSSGSGRSASSTDPIYQYATPDGDIKTRKFSQVLHAKEGQLPSSRKKSRCRFPNTWIFGASVVLVTFALMCGIAVYMININMCVPNPCQNNGTCLEDYGYYRCQCPYGFTGYDCETDISGCPTNPFMCYNGECIEYYKVCDSTSDCSDSSDENGCVYCGTGYRTCGQSGQCIPTEFICDGHVDCSNNFDEVGCSNECSFNEFSCDGTCLQSYKVCDNYLDCRNGSDEVNCDIQTIISNNNTFADEGSAVFIRWSFIGRTPQLQMITVHRDGVVPVYIIGGGRLVHGSVGRYSFAWDVDNSEFTLSINPVLLEDAGVLVLMIQHSLQHTGVVHLHVQEIPCYPVSPCYGGVCSSAGSCLCDAGYTGERCQAGPPLFDVTLRDTAHTYSDVYEDPYSLEYQQLEFSVSRAMNNTFATFGLTGVILTAISNGSIICKTDLTFGGNSSIQTANVQQTLNDVIANPSSDPFASEGLVVDSNSISVKDLDVGCDKLYSLSAGQYVTIDTTLRPPPSKGDPICNITVVTELNHQLLCKVEWFNMADAVWFYDSTGLSFPAIGMLDSFTVTTSFHFGSLTYDSGLLNTGSNGFRIVCYDIDGRNIAMTAGSSGVFAVHLNTAVPILEQVVFTNSSVLTAVAYHDDVVYWSNPDLQVIGKTYYGSSVNEVVFDNHLEHVISIRIDTITGLLYWIDASKHTLEVASIHNLQGTRTILYVYDEYEGLSDIALDPVNGYAYVAGMQSIYKSHMDGQNMQVILQDNSMYNLAITVDLQLSRVYWYDPSRGYLESCDMNGGNRTLEARVQSLPGTMPIAMG</sequence>
<evidence type="ECO:0000256" key="6">
    <source>
        <dbReference type="ARBA" id="ARBA00022737"/>
    </source>
</evidence>
<evidence type="ECO:0000256" key="14">
    <source>
        <dbReference type="SAM" id="MobiDB-lite"/>
    </source>
</evidence>
<comment type="caution">
    <text evidence="12">Lacks conserved residue(s) required for the propagation of feature annotation.</text>
</comment>
<keyword evidence="3 12" id="KW-0245">EGF-like domain</keyword>
<organism evidence="18 19">
    <name type="scientific">Saccoglossus kowalevskii</name>
    <name type="common">Acorn worm</name>
    <dbReference type="NCBI Taxonomy" id="10224"/>
    <lineage>
        <taxon>Eukaryota</taxon>
        <taxon>Metazoa</taxon>
        <taxon>Hemichordata</taxon>
        <taxon>Enteropneusta</taxon>
        <taxon>Harrimaniidae</taxon>
        <taxon>Saccoglossus</taxon>
    </lineage>
</organism>
<dbReference type="InterPro" id="IPR011042">
    <property type="entry name" value="6-blade_b-propeller_TolB-like"/>
</dbReference>
<keyword evidence="5 15" id="KW-0812">Transmembrane</keyword>
<dbReference type="SMART" id="SM00181">
    <property type="entry name" value="EGF"/>
    <property type="match status" value="3"/>
</dbReference>
<dbReference type="Pfam" id="PF00008">
    <property type="entry name" value="EGF"/>
    <property type="match status" value="1"/>
</dbReference>
<dbReference type="Proteomes" id="UP000694865">
    <property type="component" value="Unplaced"/>
</dbReference>
<keyword evidence="8 15" id="KW-0472">Membrane</keyword>
<feature type="region of interest" description="Disordered" evidence="14">
    <location>
        <begin position="17"/>
        <end position="49"/>
    </location>
</feature>
<keyword evidence="9 12" id="KW-1015">Disulfide bond</keyword>
<dbReference type="PROSITE" id="PS01186">
    <property type="entry name" value="EGF_2"/>
    <property type="match status" value="2"/>
</dbReference>
<dbReference type="SMART" id="SM00179">
    <property type="entry name" value="EGF_CA"/>
    <property type="match status" value="1"/>
</dbReference>
<feature type="disulfide bond" evidence="13">
    <location>
        <begin position="167"/>
        <end position="182"/>
    </location>
</feature>
<feature type="disulfide bond" evidence="13">
    <location>
        <begin position="242"/>
        <end position="257"/>
    </location>
</feature>
<evidence type="ECO:0000313" key="18">
    <source>
        <dbReference type="Proteomes" id="UP000694865"/>
    </source>
</evidence>
<dbReference type="InterPro" id="IPR001881">
    <property type="entry name" value="EGF-like_Ca-bd_dom"/>
</dbReference>
<evidence type="ECO:0000259" key="16">
    <source>
        <dbReference type="PROSITE" id="PS50024"/>
    </source>
</evidence>
<dbReference type="PRINTS" id="PR00261">
    <property type="entry name" value="LDLRECEPTOR"/>
</dbReference>
<dbReference type="InterPro" id="IPR023415">
    <property type="entry name" value="LDLR_class-A_CS"/>
</dbReference>
<keyword evidence="6" id="KW-0677">Repeat</keyword>
<dbReference type="RefSeq" id="XP_006814375.1">
    <property type="nucleotide sequence ID" value="XM_006814312.1"/>
</dbReference>
<dbReference type="PROSITE" id="PS50068">
    <property type="entry name" value="LDLRA_2"/>
    <property type="match status" value="3"/>
</dbReference>
<dbReference type="Gene3D" id="2.10.25.10">
    <property type="entry name" value="Laminin"/>
    <property type="match status" value="1"/>
</dbReference>
<dbReference type="InterPro" id="IPR050685">
    <property type="entry name" value="LDLR"/>
</dbReference>
<feature type="disulfide bond" evidence="13">
    <location>
        <begin position="155"/>
        <end position="173"/>
    </location>
</feature>
<dbReference type="CDD" id="cd00054">
    <property type="entry name" value="EGF_CA"/>
    <property type="match status" value="1"/>
</dbReference>
<dbReference type="InterPro" id="IPR036055">
    <property type="entry name" value="LDL_receptor-like_sf"/>
</dbReference>
<feature type="domain" description="EGF-like" evidence="17">
    <location>
        <begin position="106"/>
        <end position="142"/>
    </location>
</feature>
<evidence type="ECO:0000256" key="15">
    <source>
        <dbReference type="SAM" id="Phobius"/>
    </source>
</evidence>
<evidence type="ECO:0000256" key="9">
    <source>
        <dbReference type="ARBA" id="ARBA00023157"/>
    </source>
</evidence>
<accession>A0ABM0M2Y4</accession>
<evidence type="ECO:0000256" key="1">
    <source>
        <dbReference type="ARBA" id="ARBA00004167"/>
    </source>
</evidence>
<evidence type="ECO:0000256" key="10">
    <source>
        <dbReference type="ARBA" id="ARBA00023170"/>
    </source>
</evidence>
<keyword evidence="18" id="KW-1185">Reference proteome</keyword>
<name>A0ABM0M2Y4_SACKO</name>
<dbReference type="PROSITE" id="PS50026">
    <property type="entry name" value="EGF_3"/>
    <property type="match status" value="2"/>
</dbReference>
<feature type="domain" description="EGF-like" evidence="17">
    <location>
        <begin position="363"/>
        <end position="396"/>
    </location>
</feature>
<feature type="disulfide bond" evidence="13">
    <location>
        <begin position="148"/>
        <end position="160"/>
    </location>
</feature>
<feature type="disulfide bond" evidence="12">
    <location>
        <begin position="132"/>
        <end position="141"/>
    </location>
</feature>
<comment type="subcellular location">
    <subcellularLocation>
        <location evidence="2">Endomembrane system</location>
    </subcellularLocation>
    <subcellularLocation>
        <location evidence="1">Membrane</location>
        <topology evidence="1">Single-pass membrane protein</topology>
    </subcellularLocation>
</comment>
<feature type="domain" description="SEA" evidence="16">
    <location>
        <begin position="396"/>
        <end position="512"/>
    </location>
</feature>
<dbReference type="InterPro" id="IPR036364">
    <property type="entry name" value="SEA_dom_sf"/>
</dbReference>
<keyword evidence="4" id="KW-0254">Endocytosis</keyword>
<proteinExistence type="predicted"/>
<dbReference type="SUPFAM" id="SSF63825">
    <property type="entry name" value="YWTD domain"/>
    <property type="match status" value="1"/>
</dbReference>
<evidence type="ECO:0000256" key="11">
    <source>
        <dbReference type="ARBA" id="ARBA00023180"/>
    </source>
</evidence>
<dbReference type="Pfam" id="PF00057">
    <property type="entry name" value="Ldl_recept_a"/>
    <property type="match status" value="3"/>
</dbReference>
<dbReference type="PROSITE" id="PS01209">
    <property type="entry name" value="LDLRA_1"/>
    <property type="match status" value="1"/>
</dbReference>
<evidence type="ECO:0000256" key="4">
    <source>
        <dbReference type="ARBA" id="ARBA00022583"/>
    </source>
</evidence>
<feature type="disulfide bond" evidence="12">
    <location>
        <begin position="386"/>
        <end position="395"/>
    </location>
</feature>
<feature type="disulfide bond" evidence="13">
    <location>
        <begin position="205"/>
        <end position="220"/>
    </location>
</feature>
<dbReference type="InterPro" id="IPR002172">
    <property type="entry name" value="LDrepeatLR_classA_rpt"/>
</dbReference>
<protein>
    <submittedName>
        <fullName evidence="19">Uncharacterized protein LOC102805267</fullName>
    </submittedName>
</protein>
<dbReference type="InterPro" id="IPR000742">
    <property type="entry name" value="EGF"/>
</dbReference>
<keyword evidence="7 15" id="KW-1133">Transmembrane helix</keyword>
<dbReference type="SUPFAM" id="SSF57196">
    <property type="entry name" value="EGF/Laminin"/>
    <property type="match status" value="1"/>
</dbReference>
<dbReference type="InterPro" id="IPR000082">
    <property type="entry name" value="SEA_dom"/>
</dbReference>
<dbReference type="GeneID" id="102805267"/>
<keyword evidence="10" id="KW-0675">Receptor</keyword>
<dbReference type="PANTHER" id="PTHR24270">
    <property type="entry name" value="LOW-DENSITY LIPOPROTEIN RECEPTOR-RELATED"/>
    <property type="match status" value="1"/>
</dbReference>
<evidence type="ECO:0000256" key="12">
    <source>
        <dbReference type="PROSITE-ProRule" id="PRU00076"/>
    </source>
</evidence>
<evidence type="ECO:0000256" key="3">
    <source>
        <dbReference type="ARBA" id="ARBA00022536"/>
    </source>
</evidence>
<dbReference type="SUPFAM" id="SSF57424">
    <property type="entry name" value="LDL receptor-like module"/>
    <property type="match status" value="3"/>
</dbReference>
<reference evidence="19" key="1">
    <citation type="submission" date="2025-08" db="UniProtKB">
        <authorList>
            <consortium name="RefSeq"/>
        </authorList>
    </citation>
    <scope>IDENTIFICATION</scope>
    <source>
        <tissue evidence="19">Testes</tissue>
    </source>
</reference>
<dbReference type="PROSITE" id="PS00022">
    <property type="entry name" value="EGF_1"/>
    <property type="match status" value="2"/>
</dbReference>
<dbReference type="InterPro" id="IPR000033">
    <property type="entry name" value="LDLR_classB_rpt"/>
</dbReference>
<dbReference type="SMART" id="SM00135">
    <property type="entry name" value="LY"/>
    <property type="match status" value="4"/>
</dbReference>
<evidence type="ECO:0000256" key="13">
    <source>
        <dbReference type="PROSITE-ProRule" id="PRU00124"/>
    </source>
</evidence>
<gene>
    <name evidence="19" type="primary">LOC102805267</name>
</gene>
<evidence type="ECO:0000256" key="8">
    <source>
        <dbReference type="ARBA" id="ARBA00023136"/>
    </source>
</evidence>
<evidence type="ECO:0000256" key="5">
    <source>
        <dbReference type="ARBA" id="ARBA00022692"/>
    </source>
</evidence>
<dbReference type="Gene3D" id="2.120.10.30">
    <property type="entry name" value="TolB, C-terminal domain"/>
    <property type="match status" value="1"/>
</dbReference>
<dbReference type="CDD" id="cd00112">
    <property type="entry name" value="LDLa"/>
    <property type="match status" value="2"/>
</dbReference>
<keyword evidence="11" id="KW-0325">Glycoprotein</keyword>
<feature type="compositionally biased region" description="Low complexity" evidence="14">
    <location>
        <begin position="23"/>
        <end position="38"/>
    </location>
</feature>
<dbReference type="SUPFAM" id="SSF82671">
    <property type="entry name" value="SEA domain"/>
    <property type="match status" value="1"/>
</dbReference>
<evidence type="ECO:0000313" key="19">
    <source>
        <dbReference type="RefSeq" id="XP_006814375.1"/>
    </source>
</evidence>
<feature type="transmembrane region" description="Helical" evidence="15">
    <location>
        <begin position="82"/>
        <end position="105"/>
    </location>
</feature>